<keyword evidence="2" id="KW-0472">Membrane</keyword>
<dbReference type="Pfam" id="PF21070">
    <property type="entry name" value="IcmF_helical"/>
    <property type="match status" value="1"/>
</dbReference>
<sequence>MKNDKKYMWGRSLLAASILAVLAGVILYTVDLKALAAWSVRYPVILPGAALLSLAALALVLPRRRQIRLALQQDSKERGAEPPEMPDSASVAAKDRMETAIARAQDLRFHLKQRRWFRWSYAQQWLLVAGDNTAIIRLVPELHARGWLVTEDVVLLLGGTTPDCRLDEPWLRQVRRLRWCRPLDAIVLLVDDTTSLTGSGRSRSPWDFHLARITNLLRWSAPIYVLDVAGTDPVHRENTAVTGCEFPRSTDASAIEAALLDLRDRLADRSVHQLINNRDDRYVSELSARLDTRGQQLASWIASLSSWQRRPLPVAGAFFAPWPVVGTSKADSDTVHLPLWRYLADAVKRTPGRRTFSHPVTVISLIALTFIGIWSAGMIVSGITNAHELTLTNDALHTLDRAGDTPTRLRALLALQQRIGLHEARVDVHTPLLARFGLNHDRAVLNALWTPYARAARPLLVAPVQRDIEGQLADLSQISIASLDTQVNRIAQNGHQALKTYLMLADPRRADADFMTPQLEHHWNLDTGLRAGEKANLSTQLLSFWAQHFPSHPDWRIQPREDLVGNARQTLLAIIGVKNSEDTIYQNIIDSVGHKYPDQTLASLTMGTDPRGLFSTATTVPGAFSREAWEGSIEAAIDEAANHNGVTRDWVLDSPAGAQPDKPAAGPAPDALRATLRAHYFSDYAEHWQAFMNSVRCEATPTLPAAVSRLKLIADARQSPLIALMKSLAWQGSAGVQRASLSDALVTRAQNLFAKKDDVPQAAQVDPAGPLGASFGPVLRLVAQGSGKAAPAGGDLSLDRFTERVMALRLKLQQISDSADPNAEARQVAQSLFRGKGSELSDTLAYAHLVAASLGEQWAPMGDALFVQSIEQATQTVLMPAEASLNDAWRTSIFAAWNRSFAGRYPFASTANDASLPELARFVRVQGGLIDVFLSTELAGVLERQGDQWVPASGAGTRAGGSARAFDPAFLKAINTLQQISAHLLPQGEPQYTFALKPVPSADVTDTLLTLDGQTLHYYNQQETWHTMTWPSSTPQVSGTRLDWQTDTAGTNQNFEFTGRWALVRMLEHAKVEPVDSATYQLTWQASAAGPDPATVAPKADRVEDTAALTVQGPLVPAPSTITHPLRYLIRTDVGKGPLELLALRGFALPSRIFVDRTRPVAKQPSSNGPPPLPKTAREAARRAAVPIPPGRVPS</sequence>
<dbReference type="AlphaFoldDB" id="A0A4R8M329"/>
<evidence type="ECO:0000259" key="4">
    <source>
        <dbReference type="Pfam" id="PF06761"/>
    </source>
</evidence>
<dbReference type="RefSeq" id="WP_341803117.1">
    <property type="nucleotide sequence ID" value="NZ_JBHLUW010000035.1"/>
</dbReference>
<proteinExistence type="predicted"/>
<dbReference type="PANTHER" id="PTHR36153:SF1">
    <property type="entry name" value="TYPE VI SECRETION SYSTEM COMPONENT TSSM1"/>
    <property type="match status" value="1"/>
</dbReference>
<dbReference type="InterPro" id="IPR009612">
    <property type="entry name" value="IcmF-rel"/>
</dbReference>
<comment type="caution">
    <text evidence="6">The sequence shown here is derived from an EMBL/GenBank/DDBJ whole genome shotgun (WGS) entry which is preliminary data.</text>
</comment>
<dbReference type="Proteomes" id="UP000295509">
    <property type="component" value="Unassembled WGS sequence"/>
</dbReference>
<keyword evidence="2" id="KW-1133">Transmembrane helix</keyword>
<dbReference type="InterPro" id="IPR010623">
    <property type="entry name" value="IcmF_C"/>
</dbReference>
<feature type="transmembrane region" description="Helical" evidence="2">
    <location>
        <begin position="12"/>
        <end position="30"/>
    </location>
</feature>
<accession>A0A4R8M329</accession>
<evidence type="ECO:0000259" key="5">
    <source>
        <dbReference type="Pfam" id="PF21070"/>
    </source>
</evidence>
<feature type="transmembrane region" description="Helical" evidence="2">
    <location>
        <begin position="42"/>
        <end position="61"/>
    </location>
</feature>
<gene>
    <name evidence="6" type="ORF">BX592_102131</name>
</gene>
<keyword evidence="2" id="KW-0812">Transmembrane</keyword>
<feature type="region of interest" description="Disordered" evidence="1">
    <location>
        <begin position="1159"/>
        <end position="1195"/>
    </location>
</feature>
<name>A0A4R8M329_9BURK</name>
<dbReference type="Pfam" id="PF06744">
    <property type="entry name" value="IcmF_C"/>
    <property type="match status" value="1"/>
</dbReference>
<evidence type="ECO:0000313" key="6">
    <source>
        <dbReference type="EMBL" id="TDY53984.1"/>
    </source>
</evidence>
<feature type="transmembrane region" description="Helical" evidence="2">
    <location>
        <begin position="362"/>
        <end position="383"/>
    </location>
</feature>
<dbReference type="PANTHER" id="PTHR36153">
    <property type="entry name" value="INNER MEMBRANE PROTEIN-RELATED"/>
    <property type="match status" value="1"/>
</dbReference>
<evidence type="ECO:0000256" key="2">
    <source>
        <dbReference type="SAM" id="Phobius"/>
    </source>
</evidence>
<keyword evidence="7" id="KW-1185">Reference proteome</keyword>
<dbReference type="EMBL" id="SORE01000002">
    <property type="protein sequence ID" value="TDY53984.1"/>
    <property type="molecule type" value="Genomic_DNA"/>
</dbReference>
<evidence type="ECO:0000259" key="3">
    <source>
        <dbReference type="Pfam" id="PF06744"/>
    </source>
</evidence>
<protein>
    <submittedName>
        <fullName evidence="6">Type VI secretion system protein ImpL</fullName>
    </submittedName>
</protein>
<dbReference type="InterPro" id="IPR053156">
    <property type="entry name" value="T6SS_TssM-like"/>
</dbReference>
<reference evidence="6 7" key="1">
    <citation type="submission" date="2019-03" db="EMBL/GenBank/DDBJ databases">
        <title>Genomic Encyclopedia of Type Strains, Phase III (KMG-III): the genomes of soil and plant-associated and newly described type strains.</title>
        <authorList>
            <person name="Whitman W."/>
        </authorList>
    </citation>
    <scope>NUCLEOTIDE SEQUENCE [LARGE SCALE GENOMIC DNA]</scope>
    <source>
        <strain evidence="6 7">LMG 29544</strain>
    </source>
</reference>
<organism evidence="6 7">
    <name type="scientific">Paraburkholderia rhizosphaerae</name>
    <dbReference type="NCBI Taxonomy" id="480658"/>
    <lineage>
        <taxon>Bacteria</taxon>
        <taxon>Pseudomonadati</taxon>
        <taxon>Pseudomonadota</taxon>
        <taxon>Betaproteobacteria</taxon>
        <taxon>Burkholderiales</taxon>
        <taxon>Burkholderiaceae</taxon>
        <taxon>Paraburkholderia</taxon>
    </lineage>
</organism>
<dbReference type="Pfam" id="PF06761">
    <property type="entry name" value="IcmF-related"/>
    <property type="match status" value="1"/>
</dbReference>
<dbReference type="InterPro" id="IPR048677">
    <property type="entry name" value="TssM1_hel"/>
</dbReference>
<feature type="domain" description="Type VI secretion system component TssM1 helical" evidence="5">
    <location>
        <begin position="880"/>
        <end position="989"/>
    </location>
</feature>
<feature type="domain" description="IcmF-related" evidence="4">
    <location>
        <begin position="410"/>
        <end position="730"/>
    </location>
</feature>
<feature type="domain" description="Type VI secretion system IcmF C-terminal" evidence="3">
    <location>
        <begin position="994"/>
        <end position="1086"/>
    </location>
</feature>
<evidence type="ECO:0000256" key="1">
    <source>
        <dbReference type="SAM" id="MobiDB-lite"/>
    </source>
</evidence>
<evidence type="ECO:0000313" key="7">
    <source>
        <dbReference type="Proteomes" id="UP000295509"/>
    </source>
</evidence>